<dbReference type="Gene3D" id="3.40.50.2000">
    <property type="entry name" value="Glycogen Phosphorylase B"/>
    <property type="match status" value="2"/>
</dbReference>
<organism evidence="5 6">
    <name type="scientific">Microcystis aeruginosa Ma_QC_Ca_00000000_S207</name>
    <dbReference type="NCBI Taxonomy" id="2486251"/>
    <lineage>
        <taxon>Bacteria</taxon>
        <taxon>Bacillati</taxon>
        <taxon>Cyanobacteriota</taxon>
        <taxon>Cyanophyceae</taxon>
        <taxon>Oscillatoriophycideae</taxon>
        <taxon>Chroococcales</taxon>
        <taxon>Microcystaceae</taxon>
        <taxon>Microcystis</taxon>
    </lineage>
</organism>
<dbReference type="Pfam" id="PF00534">
    <property type="entry name" value="Glycos_transf_1"/>
    <property type="match status" value="1"/>
</dbReference>
<dbReference type="GO" id="GO:0016757">
    <property type="term" value="F:glycosyltransferase activity"/>
    <property type="evidence" value="ECO:0007669"/>
    <property type="project" value="UniProtKB-KW"/>
</dbReference>
<evidence type="ECO:0000313" key="6">
    <source>
        <dbReference type="Proteomes" id="UP000320293"/>
    </source>
</evidence>
<dbReference type="PANTHER" id="PTHR12526:SF510">
    <property type="entry name" value="D-INOSITOL 3-PHOSPHATE GLYCOSYLTRANSFERASE"/>
    <property type="match status" value="1"/>
</dbReference>
<keyword evidence="1" id="KW-0328">Glycosyltransferase</keyword>
<comment type="caution">
    <text evidence="5">The sequence shown here is derived from an EMBL/GenBank/DDBJ whole genome shotgun (WGS) entry which is preliminary data.</text>
</comment>
<dbReference type="CDD" id="cd03801">
    <property type="entry name" value="GT4_PimA-like"/>
    <property type="match status" value="1"/>
</dbReference>
<protein>
    <submittedName>
        <fullName evidence="5">Glycosyltransferase family 1 protein</fullName>
    </submittedName>
</protein>
<keyword evidence="2 5" id="KW-0808">Transferase</keyword>
<reference evidence="5 6" key="1">
    <citation type="submission" date="2019-01" db="EMBL/GenBank/DDBJ databases">
        <title>Coherence of Microcystis species and biogeography revealed through population genomics.</title>
        <authorList>
            <person name="Perez-Carrascal O.M."/>
            <person name="Terrat Y."/>
            <person name="Giani A."/>
            <person name="Fortin N."/>
            <person name="Tromas N."/>
            <person name="Shapiro B.J."/>
        </authorList>
    </citation>
    <scope>NUCLEOTIDE SEQUENCE [LARGE SCALE GENOMIC DNA]</scope>
    <source>
        <strain evidence="5">Ma_QC_Ca_00000000_S207</strain>
    </source>
</reference>
<gene>
    <name evidence="5" type="ORF">EWV91_21185</name>
</gene>
<dbReference type="PANTHER" id="PTHR12526">
    <property type="entry name" value="GLYCOSYLTRANSFERASE"/>
    <property type="match status" value="1"/>
</dbReference>
<evidence type="ECO:0000259" key="4">
    <source>
        <dbReference type="Pfam" id="PF13439"/>
    </source>
</evidence>
<proteinExistence type="predicted"/>
<feature type="domain" description="Glycosyltransferase subfamily 4-like N-terminal" evidence="4">
    <location>
        <begin position="14"/>
        <end position="98"/>
    </location>
</feature>
<evidence type="ECO:0000259" key="3">
    <source>
        <dbReference type="Pfam" id="PF00534"/>
    </source>
</evidence>
<evidence type="ECO:0000256" key="2">
    <source>
        <dbReference type="ARBA" id="ARBA00022679"/>
    </source>
</evidence>
<dbReference type="Proteomes" id="UP000320293">
    <property type="component" value="Unassembled WGS sequence"/>
</dbReference>
<dbReference type="SUPFAM" id="SSF53756">
    <property type="entry name" value="UDP-Glycosyltransferase/glycogen phosphorylase"/>
    <property type="match status" value="1"/>
</dbReference>
<dbReference type="EMBL" id="SFBF01000393">
    <property type="protein sequence ID" value="TRU41708.1"/>
    <property type="molecule type" value="Genomic_DNA"/>
</dbReference>
<dbReference type="AlphaFoldDB" id="A0A552F4R8"/>
<sequence length="399" mass="44624">MKILLVNDYGTATGGAELQMLSLKQGLIDRGHNVRLFSSHCQGVENLESSLLADYHCFGSNSRLQVLSQTVNPSSFFALKKVLREFQPDVVHVRMFLWQLSPLILPLLKSFPSLYQTAVYKAICPVGTKILPDKSPCYHKAGKVCLSEGCVTPQSWLFLMVQRQLWLHWRSAFDTVVALSHRMKTRLEAEGISPVQVVYNGVAFREMRPPLENLPIVAFAGRLSSEKGVDVLMKAFAKIVPISPEAQLLIAGEGKEKGNLRQLAEALKISQNVKFLGYLTRSELENAFNCAWVQVVPSIWDEPFGNVTTEAMMRGTAVIASAVGAQPEIIEEGVTGLLVPPNDEEALSTALLSILKERDLAEKMGQFGRKRAIERFSEDHRTEHFLEIYQQILTKYSYE</sequence>
<dbReference type="InterPro" id="IPR028098">
    <property type="entry name" value="Glyco_trans_4-like_N"/>
</dbReference>
<evidence type="ECO:0000313" key="5">
    <source>
        <dbReference type="EMBL" id="TRU41708.1"/>
    </source>
</evidence>
<dbReference type="Pfam" id="PF13439">
    <property type="entry name" value="Glyco_transf_4"/>
    <property type="match status" value="1"/>
</dbReference>
<accession>A0A552F4R8</accession>
<dbReference type="InterPro" id="IPR001296">
    <property type="entry name" value="Glyco_trans_1"/>
</dbReference>
<name>A0A552F4R8_MICAE</name>
<feature type="domain" description="Glycosyl transferase family 1" evidence="3">
    <location>
        <begin position="212"/>
        <end position="371"/>
    </location>
</feature>
<evidence type="ECO:0000256" key="1">
    <source>
        <dbReference type="ARBA" id="ARBA00022676"/>
    </source>
</evidence>